<dbReference type="RefSeq" id="WP_345326562.1">
    <property type="nucleotide sequence ID" value="NZ_BAABGA010000067.1"/>
</dbReference>
<sequence>MMRRMVDPGLPITPVLYFDAERCEAYVSTRVSDWRAVERSFQLTRVVLVLCHGVCLYWMWSAIPTGNGVSGGDFIAWCVLSLFAYMILMAITSPLIRYLVPRCLSGTFLSRRLTFLFTHDAIGFRSWFYSNGVRITRSFREMPVLVKVAMRADPEAEDYSEYISIATPGKTPRMWPKSHLRQARKLELVISSGSGNTPNMRTTGPRRLRTLPVATLPVSHGEALTVVLNAAIALTQSGTETGPLSSGTIAKDLDRPLPSGG</sequence>
<keyword evidence="2" id="KW-0812">Transmembrane</keyword>
<comment type="caution">
    <text evidence="3">The sequence shown here is derived from an EMBL/GenBank/DDBJ whole genome shotgun (WGS) entry which is preliminary data.</text>
</comment>
<feature type="transmembrane region" description="Helical" evidence="2">
    <location>
        <begin position="74"/>
        <end position="100"/>
    </location>
</feature>
<keyword evidence="2" id="KW-0472">Membrane</keyword>
<evidence type="ECO:0000256" key="1">
    <source>
        <dbReference type="SAM" id="MobiDB-lite"/>
    </source>
</evidence>
<dbReference type="EMBL" id="BAABGA010000067">
    <property type="protein sequence ID" value="GAA4464088.1"/>
    <property type="molecule type" value="Genomic_DNA"/>
</dbReference>
<feature type="compositionally biased region" description="Polar residues" evidence="1">
    <location>
        <begin position="238"/>
        <end position="248"/>
    </location>
</feature>
<evidence type="ECO:0000313" key="3">
    <source>
        <dbReference type="EMBL" id="GAA4464088.1"/>
    </source>
</evidence>
<feature type="transmembrane region" description="Helical" evidence="2">
    <location>
        <begin position="43"/>
        <end position="62"/>
    </location>
</feature>
<evidence type="ECO:0000313" key="4">
    <source>
        <dbReference type="Proteomes" id="UP001500840"/>
    </source>
</evidence>
<accession>A0ABP8NDL7</accession>
<feature type="region of interest" description="Disordered" evidence="1">
    <location>
        <begin position="238"/>
        <end position="261"/>
    </location>
</feature>
<proteinExistence type="predicted"/>
<keyword evidence="4" id="KW-1185">Reference proteome</keyword>
<evidence type="ECO:0000256" key="2">
    <source>
        <dbReference type="SAM" id="Phobius"/>
    </source>
</evidence>
<protein>
    <submittedName>
        <fullName evidence="3">Uncharacterized protein</fullName>
    </submittedName>
</protein>
<keyword evidence="2" id="KW-1133">Transmembrane helix</keyword>
<dbReference type="Proteomes" id="UP001500840">
    <property type="component" value="Unassembled WGS sequence"/>
</dbReference>
<organism evidence="3 4">
    <name type="scientific">Novipirellula rosea</name>
    <dbReference type="NCBI Taxonomy" id="1031540"/>
    <lineage>
        <taxon>Bacteria</taxon>
        <taxon>Pseudomonadati</taxon>
        <taxon>Planctomycetota</taxon>
        <taxon>Planctomycetia</taxon>
        <taxon>Pirellulales</taxon>
        <taxon>Pirellulaceae</taxon>
        <taxon>Novipirellula</taxon>
    </lineage>
</organism>
<reference evidence="4" key="1">
    <citation type="journal article" date="2019" name="Int. J. Syst. Evol. Microbiol.">
        <title>The Global Catalogue of Microorganisms (GCM) 10K type strain sequencing project: providing services to taxonomists for standard genome sequencing and annotation.</title>
        <authorList>
            <consortium name="The Broad Institute Genomics Platform"/>
            <consortium name="The Broad Institute Genome Sequencing Center for Infectious Disease"/>
            <person name="Wu L."/>
            <person name="Ma J."/>
        </authorList>
    </citation>
    <scope>NUCLEOTIDE SEQUENCE [LARGE SCALE GENOMIC DNA]</scope>
    <source>
        <strain evidence="4">JCM 17759</strain>
    </source>
</reference>
<name>A0ABP8NDL7_9BACT</name>
<gene>
    <name evidence="3" type="ORF">GCM10023156_50210</name>
</gene>